<evidence type="ECO:0000259" key="1">
    <source>
        <dbReference type="Pfam" id="PF13456"/>
    </source>
</evidence>
<reference evidence="4 5" key="1">
    <citation type="journal article" date="2020" name="bioRxiv">
        <title>Sequence and annotation of 42 cannabis genomes reveals extensive copy number variation in cannabinoid synthesis and pathogen resistance genes.</title>
        <authorList>
            <person name="Mckernan K.J."/>
            <person name="Helbert Y."/>
            <person name="Kane L.T."/>
            <person name="Ebling H."/>
            <person name="Zhang L."/>
            <person name="Liu B."/>
            <person name="Eaton Z."/>
            <person name="Mclaughlin S."/>
            <person name="Kingan S."/>
            <person name="Baybayan P."/>
            <person name="Concepcion G."/>
            <person name="Jordan M."/>
            <person name="Riva A."/>
            <person name="Barbazuk W."/>
            <person name="Harkins T."/>
        </authorList>
    </citation>
    <scope>NUCLEOTIDE SEQUENCE [LARGE SCALE GENOMIC DNA]</scope>
    <source>
        <strain evidence="4 5">cv. Jamaican Lion 4</strain>
        <strain evidence="3">Father</strain>
        <strain evidence="2">Mother</strain>
        <tissue evidence="2">Leaf</tissue>
    </source>
</reference>
<dbReference type="SUPFAM" id="SSF53098">
    <property type="entry name" value="Ribonuclease H-like"/>
    <property type="match status" value="1"/>
</dbReference>
<dbReference type="GO" id="GO:0003676">
    <property type="term" value="F:nucleic acid binding"/>
    <property type="evidence" value="ECO:0007669"/>
    <property type="project" value="InterPro"/>
</dbReference>
<dbReference type="InterPro" id="IPR002156">
    <property type="entry name" value="RNaseH_domain"/>
</dbReference>
<dbReference type="Gene3D" id="3.30.420.10">
    <property type="entry name" value="Ribonuclease H-like superfamily/Ribonuclease H"/>
    <property type="match status" value="1"/>
</dbReference>
<evidence type="ECO:0000313" key="3">
    <source>
        <dbReference type="EMBL" id="KAF4382950.1"/>
    </source>
</evidence>
<dbReference type="PANTHER" id="PTHR47074:SF11">
    <property type="entry name" value="REVERSE TRANSCRIPTASE-LIKE PROTEIN"/>
    <property type="match status" value="1"/>
</dbReference>
<keyword evidence="5" id="KW-1185">Reference proteome</keyword>
<evidence type="ECO:0000313" key="2">
    <source>
        <dbReference type="EMBL" id="KAF4357522.1"/>
    </source>
</evidence>
<protein>
    <recommendedName>
        <fullName evidence="1">RNase H type-1 domain-containing protein</fullName>
    </recommendedName>
</protein>
<dbReference type="AlphaFoldDB" id="A0A7J6EGM4"/>
<dbReference type="Proteomes" id="UP000583929">
    <property type="component" value="Unassembled WGS sequence"/>
</dbReference>
<dbReference type="CDD" id="cd06222">
    <property type="entry name" value="RNase_H_like"/>
    <property type="match status" value="1"/>
</dbReference>
<feature type="domain" description="RNase H type-1" evidence="1">
    <location>
        <begin position="154"/>
        <end position="264"/>
    </location>
</feature>
<evidence type="ECO:0000313" key="4">
    <source>
        <dbReference type="Proteomes" id="UP000525078"/>
    </source>
</evidence>
<organism evidence="2 4">
    <name type="scientific">Cannabis sativa</name>
    <name type="common">Hemp</name>
    <name type="synonym">Marijuana</name>
    <dbReference type="NCBI Taxonomy" id="3483"/>
    <lineage>
        <taxon>Eukaryota</taxon>
        <taxon>Viridiplantae</taxon>
        <taxon>Streptophyta</taxon>
        <taxon>Embryophyta</taxon>
        <taxon>Tracheophyta</taxon>
        <taxon>Spermatophyta</taxon>
        <taxon>Magnoliopsida</taxon>
        <taxon>eudicotyledons</taxon>
        <taxon>Gunneridae</taxon>
        <taxon>Pentapetalae</taxon>
        <taxon>rosids</taxon>
        <taxon>fabids</taxon>
        <taxon>Rosales</taxon>
        <taxon>Cannabaceae</taxon>
        <taxon>Cannabis</taxon>
    </lineage>
</organism>
<accession>A0A7J6EGM4</accession>
<dbReference type="EMBL" id="JAATIP010000235">
    <property type="protein sequence ID" value="KAF4357522.1"/>
    <property type="molecule type" value="Genomic_DNA"/>
</dbReference>
<dbReference type="GO" id="GO:0004523">
    <property type="term" value="F:RNA-DNA hybrid ribonuclease activity"/>
    <property type="evidence" value="ECO:0007669"/>
    <property type="project" value="InterPro"/>
</dbReference>
<dbReference type="InterPro" id="IPR012337">
    <property type="entry name" value="RNaseH-like_sf"/>
</dbReference>
<gene>
    <name evidence="2" type="ORF">F8388_002420</name>
    <name evidence="3" type="ORF">G4B88_010121</name>
</gene>
<dbReference type="InterPro" id="IPR052929">
    <property type="entry name" value="RNase_H-like_EbsB-rel"/>
</dbReference>
<name>A0A7J6EGM4_CANSA</name>
<comment type="caution">
    <text evidence="2">The sequence shown here is derived from an EMBL/GenBank/DDBJ whole genome shotgun (WGS) entry which is preliminary data.</text>
</comment>
<dbReference type="Proteomes" id="UP000525078">
    <property type="component" value="Unassembled WGS sequence"/>
</dbReference>
<dbReference type="InterPro" id="IPR036397">
    <property type="entry name" value="RNaseH_sf"/>
</dbReference>
<dbReference type="EMBL" id="JAATIQ010000099">
    <property type="protein sequence ID" value="KAF4382950.1"/>
    <property type="molecule type" value="Genomic_DNA"/>
</dbReference>
<dbReference type="PANTHER" id="PTHR47074">
    <property type="entry name" value="BNAC02G40300D PROTEIN"/>
    <property type="match status" value="1"/>
</dbReference>
<dbReference type="InterPro" id="IPR044730">
    <property type="entry name" value="RNase_H-like_dom_plant"/>
</dbReference>
<sequence length="294" mass="34162">MVKRWFNHSDAKAILNIQLPEEDTKDDWMWLGEPSGLFSIRSACRIVKGATTTTQADIKWKMIWKSAIHPRMKLIWWQLERDAFPTRVWHERNSIVHSQSRSPISKVVFTVNSKIRDHIKVASNDVVDFCEWRPPPESWLCCNCDISYDEDGVVLATVVRDDKGHIVTIKIERSSTIDPLIGEGLAVCMAAELMIEMRAKYVIFQSDNMEVARDLSTETGIDIHFKLIHLRRRFHQLCTQLSSWGIRHVNRRCNYMAHNVAKWAKETKVIGFTKRGDMDPNVLNDYIEWMKHAG</sequence>
<proteinExistence type="predicted"/>
<dbReference type="Pfam" id="PF13456">
    <property type="entry name" value="RVT_3"/>
    <property type="match status" value="1"/>
</dbReference>
<evidence type="ECO:0000313" key="5">
    <source>
        <dbReference type="Proteomes" id="UP000583929"/>
    </source>
</evidence>